<reference evidence="3 4" key="1">
    <citation type="submission" date="2013-11" db="EMBL/GenBank/DDBJ databases">
        <title>Metagenomic analysis of a methanogenic consortium involved in long chain n-alkane degradation.</title>
        <authorList>
            <person name="Davidova I.A."/>
            <person name="Callaghan A.V."/>
            <person name="Wawrik B."/>
            <person name="Pruitt S."/>
            <person name="Marks C."/>
            <person name="Duncan K.E."/>
            <person name="Suflita J.M."/>
        </authorList>
    </citation>
    <scope>NUCLEOTIDE SEQUENCE [LARGE SCALE GENOMIC DNA]</scope>
    <source>
        <strain evidence="3 4">SPR</strain>
    </source>
</reference>
<dbReference type="RefSeq" id="WP_044350885.1">
    <property type="nucleotide sequence ID" value="NZ_AZAC01000034.1"/>
</dbReference>
<accession>A0A0D2JS02</accession>
<sequence>MQNQAKFRTDNISIKAAKKKDNCGVAAHELVEVDIDETTSNKKITLQIDLNPTIEARTGVEGSISFTNSKGSKDFNRARTYNHQSYYGFFYRYKLEEKPFGLRQVRDPMLTAKVGVGINANYVQANNRLKRRNFSRVRPRVIKDLRLESKVGVGNNIIYVQTNNNQEEHEYLPKRKYDEAFKRYKENLKIIQQGRSIPNKDLYPGHGILKEALEWTINSYSQEYRKDVRELLIEKFNIYYEGGYEAYHKNRGKEFKEFLSKFGEALVSEENIFVAALEYIKTKGVGWLSLLYGTFLSILPEIMGASPATIFWSGVGIAIAGIVVVFFSLALIPGLIVTTLLFLGGAAFGSSINHHAPEFHEQMIEFFKNFPQNIQLCLEKMGEIATQLQDPDFLYNVFKDQLLAFCQNLTNQNGDSCSKEEEDKANNNENFDSWGYAVR</sequence>
<protein>
    <submittedName>
        <fullName evidence="3">Uncharacterized protein</fullName>
    </submittedName>
</protein>
<comment type="caution">
    <text evidence="3">The sequence shown here is derived from an EMBL/GenBank/DDBJ whole genome shotgun (WGS) entry which is preliminary data.</text>
</comment>
<feature type="transmembrane region" description="Helical" evidence="2">
    <location>
        <begin position="285"/>
        <end position="304"/>
    </location>
</feature>
<feature type="transmembrane region" description="Helical" evidence="2">
    <location>
        <begin position="310"/>
        <end position="343"/>
    </location>
</feature>
<feature type="compositionally biased region" description="Basic and acidic residues" evidence="1">
    <location>
        <begin position="417"/>
        <end position="426"/>
    </location>
</feature>
<gene>
    <name evidence="3" type="ORF">X474_20165</name>
</gene>
<name>A0A0D2JS02_9BACT</name>
<organism evidence="3 4">
    <name type="scientific">Dethiosulfatarculus sandiegensis</name>
    <dbReference type="NCBI Taxonomy" id="1429043"/>
    <lineage>
        <taxon>Bacteria</taxon>
        <taxon>Pseudomonadati</taxon>
        <taxon>Thermodesulfobacteriota</taxon>
        <taxon>Desulfarculia</taxon>
        <taxon>Desulfarculales</taxon>
        <taxon>Desulfarculaceae</taxon>
        <taxon>Dethiosulfatarculus</taxon>
    </lineage>
</organism>
<keyword evidence="4" id="KW-1185">Reference proteome</keyword>
<dbReference type="EMBL" id="AZAC01000034">
    <property type="protein sequence ID" value="KIX12295.1"/>
    <property type="molecule type" value="Genomic_DNA"/>
</dbReference>
<evidence type="ECO:0000256" key="2">
    <source>
        <dbReference type="SAM" id="Phobius"/>
    </source>
</evidence>
<proteinExistence type="predicted"/>
<keyword evidence="2" id="KW-0812">Transmembrane</keyword>
<dbReference type="AlphaFoldDB" id="A0A0D2JS02"/>
<keyword evidence="2" id="KW-1133">Transmembrane helix</keyword>
<dbReference type="Proteomes" id="UP000032233">
    <property type="component" value="Unassembled WGS sequence"/>
</dbReference>
<keyword evidence="2" id="KW-0472">Membrane</keyword>
<evidence type="ECO:0000313" key="3">
    <source>
        <dbReference type="EMBL" id="KIX12295.1"/>
    </source>
</evidence>
<evidence type="ECO:0000256" key="1">
    <source>
        <dbReference type="SAM" id="MobiDB-lite"/>
    </source>
</evidence>
<feature type="region of interest" description="Disordered" evidence="1">
    <location>
        <begin position="416"/>
        <end position="439"/>
    </location>
</feature>
<dbReference type="InParanoid" id="A0A0D2JS02"/>
<evidence type="ECO:0000313" key="4">
    <source>
        <dbReference type="Proteomes" id="UP000032233"/>
    </source>
</evidence>